<dbReference type="PROSITE" id="PS50887">
    <property type="entry name" value="GGDEF"/>
    <property type="match status" value="1"/>
</dbReference>
<protein>
    <submittedName>
        <fullName evidence="6">PAS domain S-box-containing protein/diguanylate cyclase (GGDEF) domain-containing protein</fullName>
    </submittedName>
</protein>
<dbReference type="NCBIfam" id="TIGR00229">
    <property type="entry name" value="sensory_box"/>
    <property type="match status" value="1"/>
</dbReference>
<dbReference type="PROSITE" id="PS50110">
    <property type="entry name" value="RESPONSE_REGULATORY"/>
    <property type="match status" value="1"/>
</dbReference>
<dbReference type="Proteomes" id="UP000199556">
    <property type="component" value="Unassembled WGS sequence"/>
</dbReference>
<dbReference type="SUPFAM" id="SSF52172">
    <property type="entry name" value="CheY-like"/>
    <property type="match status" value="1"/>
</dbReference>
<evidence type="ECO:0000256" key="1">
    <source>
        <dbReference type="PROSITE-ProRule" id="PRU00169"/>
    </source>
</evidence>
<dbReference type="STRING" id="195064.SAMN05421721_103206"/>
<evidence type="ECO:0000259" key="2">
    <source>
        <dbReference type="PROSITE" id="PS50110"/>
    </source>
</evidence>
<dbReference type="CDD" id="cd01949">
    <property type="entry name" value="GGDEF"/>
    <property type="match status" value="1"/>
</dbReference>
<dbReference type="NCBIfam" id="TIGR00254">
    <property type="entry name" value="GGDEF"/>
    <property type="match status" value="1"/>
</dbReference>
<dbReference type="SMART" id="SM00091">
    <property type="entry name" value="PAS"/>
    <property type="match status" value="1"/>
</dbReference>
<keyword evidence="7" id="KW-1185">Reference proteome</keyword>
<evidence type="ECO:0000259" key="5">
    <source>
        <dbReference type="PROSITE" id="PS50887"/>
    </source>
</evidence>
<dbReference type="InterPro" id="IPR001633">
    <property type="entry name" value="EAL_dom"/>
</dbReference>
<evidence type="ECO:0000259" key="4">
    <source>
        <dbReference type="PROSITE" id="PS50883"/>
    </source>
</evidence>
<dbReference type="InterPro" id="IPR043128">
    <property type="entry name" value="Rev_trsase/Diguanyl_cyclase"/>
</dbReference>
<dbReference type="SUPFAM" id="SSF55073">
    <property type="entry name" value="Nucleotide cyclase"/>
    <property type="match status" value="1"/>
</dbReference>
<dbReference type="Pfam" id="PF00563">
    <property type="entry name" value="EAL"/>
    <property type="match status" value="1"/>
</dbReference>
<dbReference type="InterPro" id="IPR035919">
    <property type="entry name" value="EAL_sf"/>
</dbReference>
<dbReference type="Pfam" id="PF13426">
    <property type="entry name" value="PAS_9"/>
    <property type="match status" value="1"/>
</dbReference>
<dbReference type="GO" id="GO:0000160">
    <property type="term" value="P:phosphorelay signal transduction system"/>
    <property type="evidence" value="ECO:0007669"/>
    <property type="project" value="InterPro"/>
</dbReference>
<reference evidence="6 7" key="1">
    <citation type="submission" date="2016-10" db="EMBL/GenBank/DDBJ databases">
        <authorList>
            <person name="de Groot N.N."/>
        </authorList>
    </citation>
    <scope>NUCLEOTIDE SEQUENCE [LARGE SCALE GENOMIC DNA]</scope>
    <source>
        <strain evidence="6 7">DSM 4180</strain>
    </source>
</reference>
<dbReference type="CDD" id="cd01948">
    <property type="entry name" value="EAL"/>
    <property type="match status" value="1"/>
</dbReference>
<feature type="domain" description="EAL" evidence="4">
    <location>
        <begin position="447"/>
        <end position="698"/>
    </location>
</feature>
<evidence type="ECO:0000259" key="3">
    <source>
        <dbReference type="PROSITE" id="PS50112"/>
    </source>
</evidence>
<name>A0A1I4Q877_ECTMO</name>
<dbReference type="PROSITE" id="PS50883">
    <property type="entry name" value="EAL"/>
    <property type="match status" value="1"/>
</dbReference>
<dbReference type="PANTHER" id="PTHR33121:SF23">
    <property type="entry name" value="CYCLIC DI-GMP PHOSPHODIESTERASE PDEB"/>
    <property type="match status" value="1"/>
</dbReference>
<evidence type="ECO:0000313" key="7">
    <source>
        <dbReference type="Proteomes" id="UP000199556"/>
    </source>
</evidence>
<dbReference type="InterPro" id="IPR011006">
    <property type="entry name" value="CheY-like_superfamily"/>
</dbReference>
<feature type="domain" description="Response regulatory" evidence="2">
    <location>
        <begin position="6"/>
        <end position="121"/>
    </location>
</feature>
<dbReference type="SUPFAM" id="SSF55785">
    <property type="entry name" value="PYP-like sensor domain (PAS domain)"/>
    <property type="match status" value="1"/>
</dbReference>
<dbReference type="PROSITE" id="PS50112">
    <property type="entry name" value="PAS"/>
    <property type="match status" value="1"/>
</dbReference>
<dbReference type="Gene3D" id="3.40.50.2300">
    <property type="match status" value="1"/>
</dbReference>
<dbReference type="InterPro" id="IPR000160">
    <property type="entry name" value="GGDEF_dom"/>
</dbReference>
<dbReference type="InterPro" id="IPR035965">
    <property type="entry name" value="PAS-like_dom_sf"/>
</dbReference>
<dbReference type="InterPro" id="IPR050706">
    <property type="entry name" value="Cyclic-di-GMP_PDE-like"/>
</dbReference>
<dbReference type="Pfam" id="PF00990">
    <property type="entry name" value="GGDEF"/>
    <property type="match status" value="1"/>
</dbReference>
<dbReference type="Pfam" id="PF00072">
    <property type="entry name" value="Response_reg"/>
    <property type="match status" value="1"/>
</dbReference>
<dbReference type="GO" id="GO:0071111">
    <property type="term" value="F:cyclic-guanylate-specific phosphodiesterase activity"/>
    <property type="evidence" value="ECO:0007669"/>
    <property type="project" value="InterPro"/>
</dbReference>
<dbReference type="InterPro" id="IPR029787">
    <property type="entry name" value="Nucleotide_cyclase"/>
</dbReference>
<dbReference type="CDD" id="cd00130">
    <property type="entry name" value="PAS"/>
    <property type="match status" value="1"/>
</dbReference>
<gene>
    <name evidence="6" type="ORF">SAMN05421721_103206</name>
</gene>
<dbReference type="InterPro" id="IPR001789">
    <property type="entry name" value="Sig_transdc_resp-reg_receiver"/>
</dbReference>
<organism evidence="6 7">
    <name type="scientific">Ectothiorhodospira mobilis</name>
    <dbReference type="NCBI Taxonomy" id="195064"/>
    <lineage>
        <taxon>Bacteria</taxon>
        <taxon>Pseudomonadati</taxon>
        <taxon>Pseudomonadota</taxon>
        <taxon>Gammaproteobacteria</taxon>
        <taxon>Chromatiales</taxon>
        <taxon>Ectothiorhodospiraceae</taxon>
        <taxon>Ectothiorhodospira</taxon>
    </lineage>
</organism>
<dbReference type="SUPFAM" id="SSF141868">
    <property type="entry name" value="EAL domain-like"/>
    <property type="match status" value="1"/>
</dbReference>
<dbReference type="PANTHER" id="PTHR33121">
    <property type="entry name" value="CYCLIC DI-GMP PHOSPHODIESTERASE PDEF"/>
    <property type="match status" value="1"/>
</dbReference>
<dbReference type="CDD" id="cd00156">
    <property type="entry name" value="REC"/>
    <property type="match status" value="1"/>
</dbReference>
<feature type="domain" description="PAS" evidence="3">
    <location>
        <begin position="159"/>
        <end position="203"/>
    </location>
</feature>
<dbReference type="RefSeq" id="WP_090483887.1">
    <property type="nucleotide sequence ID" value="NZ_FOUO01000003.1"/>
</dbReference>
<accession>A0A1I4Q877</accession>
<dbReference type="Gene3D" id="3.30.70.270">
    <property type="match status" value="1"/>
</dbReference>
<dbReference type="Gene3D" id="3.20.20.450">
    <property type="entry name" value="EAL domain"/>
    <property type="match status" value="1"/>
</dbReference>
<dbReference type="EMBL" id="FOUO01000003">
    <property type="protein sequence ID" value="SFM35840.1"/>
    <property type="molecule type" value="Genomic_DNA"/>
</dbReference>
<dbReference type="SMART" id="SM00267">
    <property type="entry name" value="GGDEF"/>
    <property type="match status" value="1"/>
</dbReference>
<dbReference type="Gene3D" id="3.30.450.20">
    <property type="entry name" value="PAS domain"/>
    <property type="match status" value="1"/>
</dbReference>
<evidence type="ECO:0000313" key="6">
    <source>
        <dbReference type="EMBL" id="SFM35840.1"/>
    </source>
</evidence>
<dbReference type="OrthoDB" id="7052318at2"/>
<sequence length="698" mass="78041">MDHIIRLLIIDPDLNDAEKMISALKSAGLAVRPQRAADAQDLEDKLRDHAPDVILCTLGQPQLPLETVVESNRRMGRHAPVIALTETPDSDVVECLEAGAHDLVHKDRFDHLRHVVARAAAHQQQWRQLKACEASLRETERRCKTLLDNSRDAIAYVHEGMHTYANSAYLELFGYTDEEELEGIPLMDMVAREDQPALKEFLRGHEGGVPPDAADGDTQEQVLELQLTRADGTPFAARMEFSPATIDGEPCTQILIRNRSNTRELERQLNYLAQRDLVTGLYNRQYFIEQLQRTLGRANQGKGNASLMELRIDRFGDIREAVGVAGGDLVLADMGKVLEDACGEGDIVARFDGEAFAILSLRWEPADVEAFVHTLLEHIAHHICDVEGRSITCTASVGVARVDENAPDVNELLSRAQKACEQAGRQGGNRMQVYQPKEGEMTQKQLDETWNERITAAIRDNRLHLLFQPIVGLHGEGGERYEVFMRLLDEHGEAVSPAHFLPSAERTGIAADLDRWVIDHAIERLAVQRKAGHETVFFIKITAGSLHDPQILPWIMERLKEKRIPAQCVVFEMKESTVVAYLRQAKEFVKALRSVHCGFALEDFGNGLNPFQVLNHVPADYLKVDASFTRNLASSQENQETLGRMTDTAHTQNRLVIAQQVEDAASLSILWGLGINYIQGNFLQPPTESLDYDFSTSG</sequence>
<proteinExistence type="predicted"/>
<feature type="domain" description="GGDEF" evidence="5">
    <location>
        <begin position="303"/>
        <end position="436"/>
    </location>
</feature>
<dbReference type="SMART" id="SM00052">
    <property type="entry name" value="EAL"/>
    <property type="match status" value="1"/>
</dbReference>
<dbReference type="InterPro" id="IPR000014">
    <property type="entry name" value="PAS"/>
</dbReference>
<dbReference type="AlphaFoldDB" id="A0A1I4Q877"/>
<comment type="caution">
    <text evidence="1">Lacks conserved residue(s) required for the propagation of feature annotation.</text>
</comment>